<dbReference type="RefSeq" id="WP_266051042.1">
    <property type="nucleotide sequence ID" value="NZ_JAPFQO010000002.1"/>
</dbReference>
<gene>
    <name evidence="1" type="ORF">OO017_03420</name>
</gene>
<protein>
    <recommendedName>
        <fullName evidence="3">DinB family protein</fullName>
    </recommendedName>
</protein>
<keyword evidence="2" id="KW-1185">Reference proteome</keyword>
<accession>A0ABT3RC15</accession>
<evidence type="ECO:0008006" key="3">
    <source>
        <dbReference type="Google" id="ProtNLM"/>
    </source>
</evidence>
<dbReference type="SUPFAM" id="SSF109854">
    <property type="entry name" value="DinB/YfiT-like putative metalloenzymes"/>
    <property type="match status" value="1"/>
</dbReference>
<reference evidence="1 2" key="1">
    <citation type="submission" date="2022-11" db="EMBL/GenBank/DDBJ databases">
        <title>The characterization of three novel Bacteroidetes species and genomic analysis of their roles in tidal elemental geochemical cycles.</title>
        <authorList>
            <person name="Ma K.-J."/>
        </authorList>
    </citation>
    <scope>NUCLEOTIDE SEQUENCE [LARGE SCALE GENOMIC DNA]</scope>
    <source>
        <strain evidence="1 2">M82</strain>
    </source>
</reference>
<evidence type="ECO:0000313" key="1">
    <source>
        <dbReference type="EMBL" id="MCX2738984.1"/>
    </source>
</evidence>
<dbReference type="EMBL" id="JAPFQO010000002">
    <property type="protein sequence ID" value="MCX2738984.1"/>
    <property type="molecule type" value="Genomic_DNA"/>
</dbReference>
<proteinExistence type="predicted"/>
<evidence type="ECO:0000313" key="2">
    <source>
        <dbReference type="Proteomes" id="UP001207228"/>
    </source>
</evidence>
<sequence>MESINIPQQTTQEIAGLVREQLVEMLEGGFAPNVILLREFDFKKAGIILDGLHFSAWILLGHIRARQQTLLQFMKHPEQDIDVWPDAHWPENHQPASEQEWNEAIDAYAQELEEVIVLVKAPATDLFKVQPNGKTRSWAAITILHHTGYHIGQLKTIGRQLGVW</sequence>
<name>A0ABT3RC15_9BACT</name>
<dbReference type="Gene3D" id="1.20.120.450">
    <property type="entry name" value="dinb family like domain"/>
    <property type="match status" value="1"/>
</dbReference>
<comment type="caution">
    <text evidence="1">The sequence shown here is derived from an EMBL/GenBank/DDBJ whole genome shotgun (WGS) entry which is preliminary data.</text>
</comment>
<dbReference type="Proteomes" id="UP001207228">
    <property type="component" value="Unassembled WGS sequence"/>
</dbReference>
<organism evidence="1 2">
    <name type="scientific">Pontibacter anaerobius</name>
    <dbReference type="NCBI Taxonomy" id="2993940"/>
    <lineage>
        <taxon>Bacteria</taxon>
        <taxon>Pseudomonadati</taxon>
        <taxon>Bacteroidota</taxon>
        <taxon>Cytophagia</taxon>
        <taxon>Cytophagales</taxon>
        <taxon>Hymenobacteraceae</taxon>
        <taxon>Pontibacter</taxon>
    </lineage>
</organism>
<dbReference type="InterPro" id="IPR034660">
    <property type="entry name" value="DinB/YfiT-like"/>
</dbReference>